<dbReference type="Pfam" id="PF00171">
    <property type="entry name" value="Aldedh"/>
    <property type="match status" value="1"/>
</dbReference>
<organism evidence="8 9">
    <name type="scientific">Cladophialophora chaetospira</name>
    <dbReference type="NCBI Taxonomy" id="386627"/>
    <lineage>
        <taxon>Eukaryota</taxon>
        <taxon>Fungi</taxon>
        <taxon>Dikarya</taxon>
        <taxon>Ascomycota</taxon>
        <taxon>Pezizomycotina</taxon>
        <taxon>Eurotiomycetes</taxon>
        <taxon>Chaetothyriomycetidae</taxon>
        <taxon>Chaetothyriales</taxon>
        <taxon>Herpotrichiellaceae</taxon>
        <taxon>Cladophialophora</taxon>
    </lineage>
</organism>
<dbReference type="FunFam" id="3.40.605.10:FF:000001">
    <property type="entry name" value="Aldehyde dehydrogenase 1"/>
    <property type="match status" value="1"/>
</dbReference>
<protein>
    <recommendedName>
        <fullName evidence="3">aldehyde dehydrogenase (NAD(+))</fullName>
        <ecNumber evidence="3">1.2.1.3</ecNumber>
    </recommendedName>
</protein>
<dbReference type="AlphaFoldDB" id="A0AA38XPY9"/>
<dbReference type="InterPro" id="IPR016162">
    <property type="entry name" value="Ald_DH_N"/>
</dbReference>
<dbReference type="InterPro" id="IPR015590">
    <property type="entry name" value="Aldehyde_DH_dom"/>
</dbReference>
<sequence length="549" mass="58795">MPTRTGVNSKRTPQEDLENGGNPCKWDILVCPTGAEIGPFSICRGSNGFDYYVLVFQIDQDRKMGSIGKIETRLFINGKFTESSDGKTFQIKSPATREAIADVSEASEQDTDAAVSAAKAAFKSWSALSPADRGAYLKKLAALLHESSDELSRLEAVSMGRPVSTYFDAHAAASTFEHYAEAGYDAQGVSSLNTPGFVNMTFKQPYGVVAAIIPWNVPLVFFANKVAPALAAGNTVVLKSSEKAPLTSAKVATLVEKVGFPAGVLNIISGHGQTSGAILSSHMDVRALSFTGSCRTGRLIQAAAAKSNLKHVVLELGGKSPAIIFDDCDLEDAIQETQYSVQFNSGQVCMANSRIYVQDTIADKFVEAFKAKFAKVAAGDPLDAKTTHGPQADEVQYKTVHKYIEAGKQSGTLAMGGTKEVDGLSGDRGYFVPPTVFLHTPEEAVVMKEEIFGPVVNINTFKTEEEVIAKANDSEFGLYSSVYTKNIDRALRFAKALEAGTVAVNCTSPMTARDMPFGGYKSSGSGREGFGHSLNNFLETKTVLIKIKS</sequence>
<dbReference type="Gene3D" id="3.40.309.10">
    <property type="entry name" value="Aldehyde Dehydrogenase, Chain A, domain 2"/>
    <property type="match status" value="1"/>
</dbReference>
<dbReference type="PANTHER" id="PTHR11699">
    <property type="entry name" value="ALDEHYDE DEHYDROGENASE-RELATED"/>
    <property type="match status" value="1"/>
</dbReference>
<dbReference type="EC" id="1.2.1.3" evidence="3"/>
<proteinExistence type="inferred from homology"/>
<dbReference type="InterPro" id="IPR029510">
    <property type="entry name" value="Ald_DH_CS_GLU"/>
</dbReference>
<evidence type="ECO:0000256" key="5">
    <source>
        <dbReference type="PROSITE-ProRule" id="PRU10007"/>
    </source>
</evidence>
<evidence type="ECO:0000256" key="1">
    <source>
        <dbReference type="ARBA" id="ARBA00009986"/>
    </source>
</evidence>
<comment type="similarity">
    <text evidence="1 6">Belongs to the aldehyde dehydrogenase family.</text>
</comment>
<evidence type="ECO:0000256" key="2">
    <source>
        <dbReference type="ARBA" id="ARBA00023002"/>
    </source>
</evidence>
<comment type="catalytic activity">
    <reaction evidence="4">
        <text>an aldehyde + NAD(+) + H2O = a carboxylate + NADH + 2 H(+)</text>
        <dbReference type="Rhea" id="RHEA:16185"/>
        <dbReference type="ChEBI" id="CHEBI:15377"/>
        <dbReference type="ChEBI" id="CHEBI:15378"/>
        <dbReference type="ChEBI" id="CHEBI:17478"/>
        <dbReference type="ChEBI" id="CHEBI:29067"/>
        <dbReference type="ChEBI" id="CHEBI:57540"/>
        <dbReference type="ChEBI" id="CHEBI:57945"/>
        <dbReference type="EC" id="1.2.1.3"/>
    </reaction>
</comment>
<gene>
    <name evidence="8" type="ORF">H2200_000782</name>
</gene>
<name>A0AA38XPY9_9EURO</name>
<reference evidence="8" key="1">
    <citation type="submission" date="2022-10" db="EMBL/GenBank/DDBJ databases">
        <title>Culturing micro-colonial fungi from biological soil crusts in the Mojave desert and describing Neophaeococcomyces mojavensis, and introducing the new genera and species Taxawa tesnikishii.</title>
        <authorList>
            <person name="Kurbessoian T."/>
            <person name="Stajich J.E."/>
        </authorList>
    </citation>
    <scope>NUCLEOTIDE SEQUENCE</scope>
    <source>
        <strain evidence="8">TK_41</strain>
    </source>
</reference>
<evidence type="ECO:0000313" key="9">
    <source>
        <dbReference type="Proteomes" id="UP001172673"/>
    </source>
</evidence>
<evidence type="ECO:0000259" key="7">
    <source>
        <dbReference type="Pfam" id="PF00171"/>
    </source>
</evidence>
<evidence type="ECO:0000256" key="4">
    <source>
        <dbReference type="ARBA" id="ARBA00049194"/>
    </source>
</evidence>
<dbReference type="SUPFAM" id="SSF53720">
    <property type="entry name" value="ALDH-like"/>
    <property type="match status" value="1"/>
</dbReference>
<evidence type="ECO:0000313" key="8">
    <source>
        <dbReference type="EMBL" id="KAJ9617061.1"/>
    </source>
</evidence>
<dbReference type="GO" id="GO:0004029">
    <property type="term" value="F:aldehyde dehydrogenase (NAD+) activity"/>
    <property type="evidence" value="ECO:0007669"/>
    <property type="project" value="UniProtKB-EC"/>
</dbReference>
<evidence type="ECO:0000256" key="6">
    <source>
        <dbReference type="RuleBase" id="RU003345"/>
    </source>
</evidence>
<keyword evidence="2 6" id="KW-0560">Oxidoreductase</keyword>
<feature type="active site" evidence="5">
    <location>
        <position position="315"/>
    </location>
</feature>
<dbReference type="InterPro" id="IPR016163">
    <property type="entry name" value="Ald_DH_C"/>
</dbReference>
<dbReference type="Gene3D" id="3.40.605.10">
    <property type="entry name" value="Aldehyde Dehydrogenase, Chain A, domain 1"/>
    <property type="match status" value="1"/>
</dbReference>
<evidence type="ECO:0000256" key="3">
    <source>
        <dbReference type="ARBA" id="ARBA00024226"/>
    </source>
</evidence>
<dbReference type="InterPro" id="IPR016161">
    <property type="entry name" value="Ald_DH/histidinol_DH"/>
</dbReference>
<dbReference type="Proteomes" id="UP001172673">
    <property type="component" value="Unassembled WGS sequence"/>
</dbReference>
<dbReference type="FunFam" id="3.40.309.10:FF:000012">
    <property type="entry name" value="Betaine aldehyde dehydrogenase"/>
    <property type="match status" value="1"/>
</dbReference>
<dbReference type="PROSITE" id="PS00687">
    <property type="entry name" value="ALDEHYDE_DEHYDR_GLU"/>
    <property type="match status" value="1"/>
</dbReference>
<dbReference type="EMBL" id="JAPDRK010000001">
    <property type="protein sequence ID" value="KAJ9617061.1"/>
    <property type="molecule type" value="Genomic_DNA"/>
</dbReference>
<accession>A0AA38XPY9</accession>
<comment type="caution">
    <text evidence="8">The sequence shown here is derived from an EMBL/GenBank/DDBJ whole genome shotgun (WGS) entry which is preliminary data.</text>
</comment>
<keyword evidence="9" id="KW-1185">Reference proteome</keyword>
<feature type="domain" description="Aldehyde dehydrogenase" evidence="7">
    <location>
        <begin position="81"/>
        <end position="543"/>
    </location>
</feature>